<dbReference type="AlphaFoldDB" id="A0A0F8ZZM8"/>
<reference evidence="1" key="1">
    <citation type="journal article" date="2015" name="Nature">
        <title>Complex archaea that bridge the gap between prokaryotes and eukaryotes.</title>
        <authorList>
            <person name="Spang A."/>
            <person name="Saw J.H."/>
            <person name="Jorgensen S.L."/>
            <person name="Zaremba-Niedzwiedzka K."/>
            <person name="Martijn J."/>
            <person name="Lind A.E."/>
            <person name="van Eijk R."/>
            <person name="Schleper C."/>
            <person name="Guy L."/>
            <person name="Ettema T.J."/>
        </authorList>
    </citation>
    <scope>NUCLEOTIDE SEQUENCE</scope>
</reference>
<name>A0A0F8ZZM8_9ZZZZ</name>
<dbReference type="EMBL" id="LAZR01048712">
    <property type="protein sequence ID" value="KKK91310.1"/>
    <property type="molecule type" value="Genomic_DNA"/>
</dbReference>
<protein>
    <submittedName>
        <fullName evidence="1">Uncharacterized protein</fullName>
    </submittedName>
</protein>
<proteinExistence type="predicted"/>
<sequence length="95" mass="11444">MGLSHICTQCRKHSDRRLKPFKQWKTYKVLFCSFECRKLWSKERRKTDKHQLRIVEENYERYIRSFGPPDCDGNATNDDEEPFLEGFSLAQQEVL</sequence>
<organism evidence="1">
    <name type="scientific">marine sediment metagenome</name>
    <dbReference type="NCBI Taxonomy" id="412755"/>
    <lineage>
        <taxon>unclassified sequences</taxon>
        <taxon>metagenomes</taxon>
        <taxon>ecological metagenomes</taxon>
    </lineage>
</organism>
<gene>
    <name evidence="1" type="ORF">LCGC14_2714240</name>
</gene>
<accession>A0A0F8ZZM8</accession>
<evidence type="ECO:0000313" key="1">
    <source>
        <dbReference type="EMBL" id="KKK91310.1"/>
    </source>
</evidence>
<comment type="caution">
    <text evidence="1">The sequence shown here is derived from an EMBL/GenBank/DDBJ whole genome shotgun (WGS) entry which is preliminary data.</text>
</comment>